<proteinExistence type="predicted"/>
<accession>G8ZFI6</accession>
<comment type="miscellaneous">
    <text evidence="1">The sequence shown here is derived from an EMBL/GenBank/DDBJ third party annotation (TPA) entry.</text>
</comment>
<dbReference type="Proteomes" id="UP000009139">
    <property type="component" value="Chromosome"/>
</dbReference>
<name>G8ZFI6_PYRAB</name>
<protein>
    <submittedName>
        <fullName evidence="1">Uncharacterized protein</fullName>
    </submittedName>
</protein>
<sequence length="76" mass="8737">MEESNELENIIIVGGGDITDLLPSGNDLTLFVLDEIEIRRVSKDINVEEFRRILGRDVKDIMDVIDFIKVKRYGKD</sequence>
<gene>
    <name evidence="1" type="ordered locus">PAB0005.1n</name>
</gene>
<organism evidence="1 2">
    <name type="scientific">Pyrococcus abyssi (strain GE5 / Orsay)</name>
    <dbReference type="NCBI Taxonomy" id="272844"/>
    <lineage>
        <taxon>Archaea</taxon>
        <taxon>Methanobacteriati</taxon>
        <taxon>Methanobacteriota</taxon>
        <taxon>Thermococci</taxon>
        <taxon>Thermococcales</taxon>
        <taxon>Thermococcaceae</taxon>
        <taxon>Pyrococcus</taxon>
    </lineage>
</organism>
<dbReference type="RefSeq" id="WP_231845554.1">
    <property type="nucleotide sequence ID" value="NC_000868.1"/>
</dbReference>
<dbReference type="AlphaFoldDB" id="G8ZFI6"/>
<dbReference type="EMBL" id="HE613800">
    <property type="protein sequence ID" value="CCE69377.1"/>
    <property type="molecule type" value="Genomic_DNA"/>
</dbReference>
<evidence type="ECO:0000313" key="2">
    <source>
        <dbReference type="Proteomes" id="UP000009139"/>
    </source>
</evidence>
<evidence type="ECO:0000313" key="1">
    <source>
        <dbReference type="EMBL" id="CCE69377.1"/>
    </source>
</evidence>
<reference evidence="1 2" key="1">
    <citation type="journal article" date="2012" name="Curr. Microbiol.">
        <title>Re-annotation of two hyperthermophilic archaea Pyrococcus abyssi GE5 and Pyrococcus furiosus DSM 3638.</title>
        <authorList>
            <person name="Gao J."/>
            <person name="Wang J."/>
        </authorList>
    </citation>
    <scope>GENOME REANNOTATION</scope>
    <source>
        <strain evidence="2">GE5 / Orsay</strain>
    </source>
</reference>